<protein>
    <submittedName>
        <fullName evidence="1">Uncharacterized protein</fullName>
    </submittedName>
</protein>
<comment type="caution">
    <text evidence="1">The sequence shown here is derived from an EMBL/GenBank/DDBJ whole genome shotgun (WGS) entry which is preliminary data.</text>
</comment>
<organism evidence="1 2">
    <name type="scientific">Ameca splendens</name>
    <dbReference type="NCBI Taxonomy" id="208324"/>
    <lineage>
        <taxon>Eukaryota</taxon>
        <taxon>Metazoa</taxon>
        <taxon>Chordata</taxon>
        <taxon>Craniata</taxon>
        <taxon>Vertebrata</taxon>
        <taxon>Euteleostomi</taxon>
        <taxon>Actinopterygii</taxon>
        <taxon>Neopterygii</taxon>
        <taxon>Teleostei</taxon>
        <taxon>Neoteleostei</taxon>
        <taxon>Acanthomorphata</taxon>
        <taxon>Ovalentaria</taxon>
        <taxon>Atherinomorphae</taxon>
        <taxon>Cyprinodontiformes</taxon>
        <taxon>Goodeidae</taxon>
        <taxon>Ameca</taxon>
    </lineage>
</organism>
<sequence length="108" mass="11522">MRRCCHKGYASGGPGESDADLSFMEVTLADSNEHPSSAHFPTEHVTGTSSISEVTLCPCDGLAICPGCTPPLARRLLEIGTSSPATLFGRSGYENRWMDGFSDVRISI</sequence>
<keyword evidence="2" id="KW-1185">Reference proteome</keyword>
<evidence type="ECO:0000313" key="1">
    <source>
        <dbReference type="EMBL" id="MEQ2290285.1"/>
    </source>
</evidence>
<proteinExistence type="predicted"/>
<accession>A0ABV0Y9V3</accession>
<evidence type="ECO:0000313" key="2">
    <source>
        <dbReference type="Proteomes" id="UP001469553"/>
    </source>
</evidence>
<name>A0ABV0Y9V3_9TELE</name>
<dbReference type="Proteomes" id="UP001469553">
    <property type="component" value="Unassembled WGS sequence"/>
</dbReference>
<reference evidence="1 2" key="1">
    <citation type="submission" date="2021-06" db="EMBL/GenBank/DDBJ databases">
        <authorList>
            <person name="Palmer J.M."/>
        </authorList>
    </citation>
    <scope>NUCLEOTIDE SEQUENCE [LARGE SCALE GENOMIC DNA]</scope>
    <source>
        <strain evidence="1 2">AS_MEX2019</strain>
        <tissue evidence="1">Muscle</tissue>
    </source>
</reference>
<gene>
    <name evidence="1" type="ORF">AMECASPLE_001866</name>
</gene>
<dbReference type="EMBL" id="JAHRIP010028279">
    <property type="protein sequence ID" value="MEQ2290285.1"/>
    <property type="molecule type" value="Genomic_DNA"/>
</dbReference>